<evidence type="ECO:0000313" key="5">
    <source>
        <dbReference type="EMBL" id="CAK8994613.1"/>
    </source>
</evidence>
<comment type="caution">
    <text evidence="5">The sequence shown here is derived from an EMBL/GenBank/DDBJ whole genome shotgun (WGS) entry which is preliminary data.</text>
</comment>
<feature type="compositionally biased region" description="Basic and acidic residues" evidence="2">
    <location>
        <begin position="195"/>
        <end position="206"/>
    </location>
</feature>
<accession>A0ABP0HXM7</accession>
<feature type="domain" description="EF-hand" evidence="4">
    <location>
        <begin position="548"/>
        <end position="583"/>
    </location>
</feature>
<feature type="compositionally biased region" description="Basic residues" evidence="2">
    <location>
        <begin position="182"/>
        <end position="194"/>
    </location>
</feature>
<evidence type="ECO:0000259" key="4">
    <source>
        <dbReference type="PROSITE" id="PS50222"/>
    </source>
</evidence>
<organism evidence="5 6">
    <name type="scientific">Durusdinium trenchii</name>
    <dbReference type="NCBI Taxonomy" id="1381693"/>
    <lineage>
        <taxon>Eukaryota</taxon>
        <taxon>Sar</taxon>
        <taxon>Alveolata</taxon>
        <taxon>Dinophyceae</taxon>
        <taxon>Suessiales</taxon>
        <taxon>Symbiodiniaceae</taxon>
        <taxon>Durusdinium</taxon>
    </lineage>
</organism>
<reference evidence="5 6" key="1">
    <citation type="submission" date="2024-02" db="EMBL/GenBank/DDBJ databases">
        <authorList>
            <person name="Chen Y."/>
            <person name="Shah S."/>
            <person name="Dougan E. K."/>
            <person name="Thang M."/>
            <person name="Chan C."/>
        </authorList>
    </citation>
    <scope>NUCLEOTIDE SEQUENCE [LARGE SCALE GENOMIC DNA]</scope>
</reference>
<gene>
    <name evidence="5" type="ORF">CCMP2556_LOCUS3714</name>
</gene>
<evidence type="ECO:0000256" key="3">
    <source>
        <dbReference type="SAM" id="Phobius"/>
    </source>
</evidence>
<dbReference type="InterPro" id="IPR018247">
    <property type="entry name" value="EF_Hand_1_Ca_BS"/>
</dbReference>
<feature type="transmembrane region" description="Helical" evidence="3">
    <location>
        <begin position="695"/>
        <end position="716"/>
    </location>
</feature>
<feature type="transmembrane region" description="Helical" evidence="3">
    <location>
        <begin position="761"/>
        <end position="778"/>
    </location>
</feature>
<proteinExistence type="predicted"/>
<name>A0ABP0HXM7_9DINO</name>
<dbReference type="InterPro" id="IPR011992">
    <property type="entry name" value="EF-hand-dom_pair"/>
</dbReference>
<feature type="region of interest" description="Disordered" evidence="2">
    <location>
        <begin position="1"/>
        <end position="322"/>
    </location>
</feature>
<dbReference type="SMART" id="SM00054">
    <property type="entry name" value="EFh"/>
    <property type="match status" value="2"/>
</dbReference>
<dbReference type="Gene3D" id="1.10.238.10">
    <property type="entry name" value="EF-hand"/>
    <property type="match status" value="2"/>
</dbReference>
<keyword evidence="3" id="KW-1133">Transmembrane helix</keyword>
<dbReference type="Proteomes" id="UP001642484">
    <property type="component" value="Unassembled WGS sequence"/>
</dbReference>
<dbReference type="EMBL" id="CAXAMN010001470">
    <property type="protein sequence ID" value="CAK8994613.1"/>
    <property type="molecule type" value="Genomic_DNA"/>
</dbReference>
<dbReference type="PROSITE" id="PS00018">
    <property type="entry name" value="EF_HAND_1"/>
    <property type="match status" value="2"/>
</dbReference>
<feature type="compositionally biased region" description="Basic and acidic residues" evidence="2">
    <location>
        <begin position="33"/>
        <end position="67"/>
    </location>
</feature>
<feature type="compositionally biased region" description="Basic and acidic residues" evidence="2">
    <location>
        <begin position="159"/>
        <end position="181"/>
    </location>
</feature>
<feature type="compositionally biased region" description="Basic residues" evidence="2">
    <location>
        <begin position="285"/>
        <end position="302"/>
    </location>
</feature>
<keyword evidence="3" id="KW-0812">Transmembrane</keyword>
<evidence type="ECO:0000256" key="1">
    <source>
        <dbReference type="ARBA" id="ARBA00022837"/>
    </source>
</evidence>
<dbReference type="SUPFAM" id="SSF47473">
    <property type="entry name" value="EF-hand"/>
    <property type="match status" value="1"/>
</dbReference>
<dbReference type="CDD" id="cd00051">
    <property type="entry name" value="EFh"/>
    <property type="match status" value="1"/>
</dbReference>
<sequence length="1002" mass="111239">MTKQQKPQLRLKRSQKTRRTKKKRKKRTKRKKKEAEDGKKRSKEKDGEKPKKEKKEKKEDVIEHVDIPRASIDNVSADLDLDIQSPYNSVQEETRRSIGSANELHSGGEQIAIDAFMQEAEVAEEADVAEGFAPQVQIDETVGDGQDTVDDATAEQDGDNGHDAEATDALRSKEDKKSNKDKSKKVKKDKKDKKEKKEDETRDLDVQRPSIDNFSADQDLDIQAPVDSIQEDTRRPASSAQASDLRSGGEADAFMQEAEGAVGDGQHQHHAREEQEGGTGEEGKKSKKDKSKKAKKEKKEKKEKHIDESENVLQSGGEEEPLMQEEIPLPEGVDIMDLEAIALRGPIKLGAGDDINIPERVNQTPKRFTLTGKEMVRKCTRCDLLWDGTAIVCPHCRSSLSDSILQAFRRYDVDSSGRLDGKELRMAVRELGWDTKQDVLDRWARLGGLQGLSLAEFENLVASGKLGKKTFKSSKGTASQAVQDEERQMLQMAAGANLQLSTAGRQGRRMGLIPGQDEPVLEALASVPASSTIPFGEGESVFAELPAHRKIELTEAWSFWDADHSGFLEPLELLSATKGLGFHFPIEMIISVCGKHGGGIDQENFVRVMSVQIKQRDQELGLWDASAVDFGADLEEDDHEPSTLAQKWKKELAKAELNLRRTSPTDKVFQWRSLLCTSHATVGEYSVAIRLYFDLVLLLVIAFGVLTFMTLPLLLICGSSSGGGPVLQQTDEVISTLARFSVGNLNRSPAADATVHIMNEFIGSMALLCALLLFRFVIVKRATYKTNPQNISNLAVQVRALPKDLGYHHSGYEELIREHFQTVAYERAVRMGTAEELDDQPVREALQSQELPVAGNRGAVTAMAEKMYDRICNRADARAYSVVLLNDLIEEQILQIETDRALHAAHGGAVPAVNLGLKLPFEVVLLKPSAFPLIVEPTQDPSLQLWQNMDVKPVVRTVRSCIMGLAEALSFEPCVQCQWAWERPSMFLFSSFFCCSSQQCAL</sequence>
<feature type="compositionally biased region" description="Acidic residues" evidence="2">
    <location>
        <begin position="147"/>
        <end position="158"/>
    </location>
</feature>
<keyword evidence="3" id="KW-0472">Membrane</keyword>
<dbReference type="PROSITE" id="PS50222">
    <property type="entry name" value="EF_HAND_2"/>
    <property type="match status" value="2"/>
</dbReference>
<evidence type="ECO:0000256" key="2">
    <source>
        <dbReference type="SAM" id="MobiDB-lite"/>
    </source>
</evidence>
<keyword evidence="6" id="KW-1185">Reference proteome</keyword>
<protein>
    <recommendedName>
        <fullName evidence="4">EF-hand domain-containing protein</fullName>
    </recommendedName>
</protein>
<feature type="compositionally biased region" description="Basic residues" evidence="2">
    <location>
        <begin position="9"/>
        <end position="32"/>
    </location>
</feature>
<dbReference type="InterPro" id="IPR002048">
    <property type="entry name" value="EF_hand_dom"/>
</dbReference>
<feature type="domain" description="EF-hand" evidence="4">
    <location>
        <begin position="399"/>
        <end position="434"/>
    </location>
</feature>
<keyword evidence="1" id="KW-0106">Calcium</keyword>
<evidence type="ECO:0000313" key="6">
    <source>
        <dbReference type="Proteomes" id="UP001642484"/>
    </source>
</evidence>